<dbReference type="EMBL" id="CM032186">
    <property type="protein sequence ID" value="KAG7091517.1"/>
    <property type="molecule type" value="Genomic_DNA"/>
</dbReference>
<name>A0A9P7UR87_9AGAR</name>
<sequence>MTYPYIAPEHMYRDSHNTRMGLLRCGFGSLTPDDVAFNSRRTVKCSWKVFEDVGAKFEQNIQRHLFDDSVDQTQTVPLALRTVCLLQPVHWQSGFGYLLGKEKESR</sequence>
<organism evidence="1 2">
    <name type="scientific">Marasmius oreades</name>
    <name type="common">fairy-ring Marasmius</name>
    <dbReference type="NCBI Taxonomy" id="181124"/>
    <lineage>
        <taxon>Eukaryota</taxon>
        <taxon>Fungi</taxon>
        <taxon>Dikarya</taxon>
        <taxon>Basidiomycota</taxon>
        <taxon>Agaricomycotina</taxon>
        <taxon>Agaricomycetes</taxon>
        <taxon>Agaricomycetidae</taxon>
        <taxon>Agaricales</taxon>
        <taxon>Marasmiineae</taxon>
        <taxon>Marasmiaceae</taxon>
        <taxon>Marasmius</taxon>
    </lineage>
</organism>
<dbReference type="AlphaFoldDB" id="A0A9P7UR87"/>
<gene>
    <name evidence="1" type="ORF">E1B28_010546</name>
</gene>
<reference evidence="1" key="1">
    <citation type="journal article" date="2021" name="Genome Biol. Evol.">
        <title>The assembled and annotated genome of the fairy-ring fungus Marasmius oreades.</title>
        <authorList>
            <person name="Hiltunen M."/>
            <person name="Ament-Velasquez S.L."/>
            <person name="Johannesson H."/>
        </authorList>
    </citation>
    <scope>NUCLEOTIDE SEQUENCE</scope>
    <source>
        <strain evidence="1">03SP1</strain>
    </source>
</reference>
<proteinExistence type="predicted"/>
<evidence type="ECO:0000313" key="1">
    <source>
        <dbReference type="EMBL" id="KAG7091517.1"/>
    </source>
</evidence>
<protein>
    <submittedName>
        <fullName evidence="1">Uncharacterized protein</fullName>
    </submittedName>
</protein>
<keyword evidence="2" id="KW-1185">Reference proteome</keyword>
<evidence type="ECO:0000313" key="2">
    <source>
        <dbReference type="Proteomes" id="UP001049176"/>
    </source>
</evidence>
<accession>A0A9P7UR87</accession>
<dbReference type="GeneID" id="66079622"/>
<comment type="caution">
    <text evidence="1">The sequence shown here is derived from an EMBL/GenBank/DDBJ whole genome shotgun (WGS) entry which is preliminary data.</text>
</comment>
<dbReference type="RefSeq" id="XP_043007987.1">
    <property type="nucleotide sequence ID" value="XM_043155518.1"/>
</dbReference>
<dbReference type="KEGG" id="more:E1B28_010546"/>
<dbReference type="Proteomes" id="UP001049176">
    <property type="component" value="Chromosome 6"/>
</dbReference>